<comment type="similarity">
    <text evidence="5">Belongs to the BCAP29/BCAP31 family.</text>
</comment>
<feature type="domain" description="BAP29/BAP31 transmembrane" evidence="7">
    <location>
        <begin position="1"/>
        <end position="136"/>
    </location>
</feature>
<evidence type="ECO:0000256" key="5">
    <source>
        <dbReference type="RuleBase" id="RU367026"/>
    </source>
</evidence>
<keyword evidence="9" id="KW-1185">Reference proteome</keyword>
<evidence type="ECO:0000256" key="1">
    <source>
        <dbReference type="ARBA" id="ARBA00004141"/>
    </source>
</evidence>
<evidence type="ECO:0000256" key="2">
    <source>
        <dbReference type="ARBA" id="ARBA00022692"/>
    </source>
</evidence>
<dbReference type="PANTHER" id="PTHR12701:SF20">
    <property type="entry name" value="ENDOPLASMIC RETICULUM TRANSMEMBRANE PROTEIN"/>
    <property type="match status" value="1"/>
</dbReference>
<dbReference type="PANTHER" id="PTHR12701">
    <property type="entry name" value="BCR-ASSOCIATED PROTEIN, BAP"/>
    <property type="match status" value="1"/>
</dbReference>
<keyword evidence="6" id="KW-0175">Coiled coil</keyword>
<feature type="transmembrane region" description="Helical" evidence="5">
    <location>
        <begin position="48"/>
        <end position="67"/>
    </location>
</feature>
<evidence type="ECO:0000313" key="9">
    <source>
        <dbReference type="Proteomes" id="UP000440578"/>
    </source>
</evidence>
<keyword evidence="4 5" id="KW-0472">Membrane</keyword>
<dbReference type="GO" id="GO:0070973">
    <property type="term" value="P:protein localization to endoplasmic reticulum exit site"/>
    <property type="evidence" value="ECO:0007669"/>
    <property type="project" value="UniProtKB-UniRule"/>
</dbReference>
<feature type="coiled-coil region" evidence="6">
    <location>
        <begin position="163"/>
        <end position="218"/>
    </location>
</feature>
<evidence type="ECO:0000313" key="8">
    <source>
        <dbReference type="EMBL" id="KAF0305619.1"/>
    </source>
</evidence>
<proteinExistence type="inferred from homology"/>
<dbReference type="InterPro" id="IPR040463">
    <property type="entry name" value="BAP29/BAP31_N"/>
</dbReference>
<keyword evidence="5" id="KW-0813">Transport</keyword>
<keyword evidence="5" id="KW-0256">Endoplasmic reticulum</keyword>
<keyword evidence="5" id="KW-0931">ER-Golgi transport</keyword>
<dbReference type="Proteomes" id="UP000440578">
    <property type="component" value="Unassembled WGS sequence"/>
</dbReference>
<keyword evidence="5" id="KW-0653">Protein transport</keyword>
<evidence type="ECO:0000259" key="7">
    <source>
        <dbReference type="Pfam" id="PF05529"/>
    </source>
</evidence>
<comment type="subcellular location">
    <subcellularLocation>
        <location evidence="5">Endoplasmic reticulum membrane</location>
        <topology evidence="5">Multi-pass membrane protein</topology>
    </subcellularLocation>
    <subcellularLocation>
        <location evidence="1">Membrane</location>
        <topology evidence="1">Multi-pass membrane protein</topology>
    </subcellularLocation>
</comment>
<organism evidence="8 9">
    <name type="scientific">Amphibalanus amphitrite</name>
    <name type="common">Striped barnacle</name>
    <name type="synonym">Balanus amphitrite</name>
    <dbReference type="NCBI Taxonomy" id="1232801"/>
    <lineage>
        <taxon>Eukaryota</taxon>
        <taxon>Metazoa</taxon>
        <taxon>Ecdysozoa</taxon>
        <taxon>Arthropoda</taxon>
        <taxon>Crustacea</taxon>
        <taxon>Multicrustacea</taxon>
        <taxon>Cirripedia</taxon>
        <taxon>Thoracica</taxon>
        <taxon>Thoracicalcarea</taxon>
        <taxon>Balanomorpha</taxon>
        <taxon>Balanoidea</taxon>
        <taxon>Balanidae</taxon>
        <taxon>Amphibalaninae</taxon>
        <taxon>Amphibalanus</taxon>
    </lineage>
</organism>
<dbReference type="EMBL" id="VIIS01000736">
    <property type="protein sequence ID" value="KAF0305620.1"/>
    <property type="molecule type" value="Genomic_DNA"/>
</dbReference>
<feature type="transmembrane region" description="Helical" evidence="5">
    <location>
        <begin position="7"/>
        <end position="28"/>
    </location>
</feature>
<comment type="function">
    <text evidence="5">May play a role in anterograde transport of membrane proteins from the endoplasmic reticulum to the Golgi.</text>
</comment>
<dbReference type="AlphaFoldDB" id="A0A6A4WK96"/>
<dbReference type="GO" id="GO:0006886">
    <property type="term" value="P:intracellular protein transport"/>
    <property type="evidence" value="ECO:0007669"/>
    <property type="project" value="UniProtKB-UniRule"/>
</dbReference>
<gene>
    <name evidence="8" type="primary">BCAP31_3</name>
    <name evidence="8" type="ORF">FJT64_002521</name>
</gene>
<dbReference type="InterPro" id="IPR008417">
    <property type="entry name" value="BAP29/BAP31"/>
</dbReference>
<dbReference type="GO" id="GO:0006888">
    <property type="term" value="P:endoplasmic reticulum to Golgi vesicle-mediated transport"/>
    <property type="evidence" value="ECO:0007669"/>
    <property type="project" value="UniProtKB-UniRule"/>
</dbReference>
<evidence type="ECO:0000256" key="4">
    <source>
        <dbReference type="ARBA" id="ARBA00023136"/>
    </source>
</evidence>
<dbReference type="OrthoDB" id="435607at2759"/>
<sequence>MSIHWTLIAGFLYAEIAAVLLLLLPFISPKRWNSIFKSGFLQALGKQSFFYFCVVITVLVLSFLDAIREMKKYSGESKSDETAHGHLDVEIQHHMRLFRAQRNFYISGFALFLFLVLRRLVTLVSLQASLEASNEAAMRQAAGATSAAEQLLQGRPDGQTPQLDALKKQLEETEQERDEALKKAEMLQCQAEATSGEYDQLLAEHEKLQRQLNVSGDKKDD</sequence>
<protein>
    <recommendedName>
        <fullName evidence="5">Endoplasmic reticulum transmembrane protein</fullName>
    </recommendedName>
</protein>
<reference evidence="8 9" key="1">
    <citation type="submission" date="2019-07" db="EMBL/GenBank/DDBJ databases">
        <title>Draft genome assembly of a fouling barnacle, Amphibalanus amphitrite (Darwin, 1854): The first reference genome for Thecostraca.</title>
        <authorList>
            <person name="Kim W."/>
        </authorList>
    </citation>
    <scope>NUCLEOTIDE SEQUENCE [LARGE SCALE GENOMIC DNA]</scope>
    <source>
        <strain evidence="8">SNU_AA5</strain>
        <tissue evidence="8">Soma without cirri and trophi</tissue>
    </source>
</reference>
<keyword evidence="3 5" id="KW-1133">Transmembrane helix</keyword>
<comment type="caution">
    <text evidence="8">The sequence shown here is derived from an EMBL/GenBank/DDBJ whole genome shotgun (WGS) entry which is preliminary data.</text>
</comment>
<evidence type="ECO:0000256" key="6">
    <source>
        <dbReference type="SAM" id="Coils"/>
    </source>
</evidence>
<name>A0A6A4WK96_AMPAM</name>
<feature type="transmembrane region" description="Helical" evidence="5">
    <location>
        <begin position="104"/>
        <end position="121"/>
    </location>
</feature>
<evidence type="ECO:0000256" key="3">
    <source>
        <dbReference type="ARBA" id="ARBA00022989"/>
    </source>
</evidence>
<keyword evidence="2 5" id="KW-0812">Transmembrane</keyword>
<dbReference type="GO" id="GO:0005789">
    <property type="term" value="C:endoplasmic reticulum membrane"/>
    <property type="evidence" value="ECO:0007669"/>
    <property type="project" value="UniProtKB-SubCell"/>
</dbReference>
<dbReference type="Gene3D" id="1.20.5.110">
    <property type="match status" value="1"/>
</dbReference>
<dbReference type="Pfam" id="PF05529">
    <property type="entry name" value="Bap31"/>
    <property type="match status" value="1"/>
</dbReference>
<keyword evidence="8" id="KW-0675">Receptor</keyword>
<accession>A0A6A4WK96</accession>
<dbReference type="EMBL" id="VIIS01000736">
    <property type="protein sequence ID" value="KAF0305619.1"/>
    <property type="molecule type" value="Genomic_DNA"/>
</dbReference>